<gene>
    <name evidence="2" type="ORF">GCM10011390_06740</name>
</gene>
<organism evidence="2 3">
    <name type="scientific">Aureimonas endophytica</name>
    <dbReference type="NCBI Taxonomy" id="2027858"/>
    <lineage>
        <taxon>Bacteria</taxon>
        <taxon>Pseudomonadati</taxon>
        <taxon>Pseudomonadota</taxon>
        <taxon>Alphaproteobacteria</taxon>
        <taxon>Hyphomicrobiales</taxon>
        <taxon>Aurantimonadaceae</taxon>
        <taxon>Aureimonas</taxon>
    </lineage>
</organism>
<evidence type="ECO:0000313" key="3">
    <source>
        <dbReference type="Proteomes" id="UP000644699"/>
    </source>
</evidence>
<accession>A0A916ZDY5</accession>
<evidence type="ECO:0000313" key="2">
    <source>
        <dbReference type="EMBL" id="GGD90632.1"/>
    </source>
</evidence>
<evidence type="ECO:0000256" key="1">
    <source>
        <dbReference type="SAM" id="MobiDB-lite"/>
    </source>
</evidence>
<keyword evidence="3" id="KW-1185">Reference proteome</keyword>
<feature type="compositionally biased region" description="Basic and acidic residues" evidence="1">
    <location>
        <begin position="10"/>
        <end position="21"/>
    </location>
</feature>
<dbReference type="EMBL" id="BMIQ01000001">
    <property type="protein sequence ID" value="GGD90632.1"/>
    <property type="molecule type" value="Genomic_DNA"/>
</dbReference>
<protein>
    <submittedName>
        <fullName evidence="2">Uncharacterized protein</fullName>
    </submittedName>
</protein>
<feature type="region of interest" description="Disordered" evidence="1">
    <location>
        <begin position="1"/>
        <end position="61"/>
    </location>
</feature>
<dbReference type="RefSeq" id="WP_188907410.1">
    <property type="nucleotide sequence ID" value="NZ_BMIQ01000001.1"/>
</dbReference>
<proteinExistence type="predicted"/>
<comment type="caution">
    <text evidence="2">The sequence shown here is derived from an EMBL/GenBank/DDBJ whole genome shotgun (WGS) entry which is preliminary data.</text>
</comment>
<reference evidence="2" key="2">
    <citation type="submission" date="2020-09" db="EMBL/GenBank/DDBJ databases">
        <authorList>
            <person name="Sun Q."/>
            <person name="Zhou Y."/>
        </authorList>
    </citation>
    <scope>NUCLEOTIDE SEQUENCE</scope>
    <source>
        <strain evidence="2">CGMCC 1.15367</strain>
    </source>
</reference>
<reference evidence="2" key="1">
    <citation type="journal article" date="2014" name="Int. J. Syst. Evol. Microbiol.">
        <title>Complete genome sequence of Corynebacterium casei LMG S-19264T (=DSM 44701T), isolated from a smear-ripened cheese.</title>
        <authorList>
            <consortium name="US DOE Joint Genome Institute (JGI-PGF)"/>
            <person name="Walter F."/>
            <person name="Albersmeier A."/>
            <person name="Kalinowski J."/>
            <person name="Ruckert C."/>
        </authorList>
    </citation>
    <scope>NUCLEOTIDE SEQUENCE</scope>
    <source>
        <strain evidence="2">CGMCC 1.15367</strain>
    </source>
</reference>
<dbReference type="Proteomes" id="UP000644699">
    <property type="component" value="Unassembled WGS sequence"/>
</dbReference>
<dbReference type="AlphaFoldDB" id="A0A916ZDY5"/>
<sequence length="61" mass="6135">MNDRMPAQTDEPKDDATKDRPAPNPAAGPHAKAELTNDAATPGTGALPEHEGEGDADGGVG</sequence>
<name>A0A916ZDY5_9HYPH</name>